<sequence length="514" mass="56495">MKFKNALQSLKEKTIGKSPGKKIKLSNKRVIGAAVVAFVTVLTVVLIHPERTNALKRIEEKTSKTYYKNSANNMYIHMTGPSGTSTLQIRASWGGASSTSASTFRGQARHVKLTGKITSKNNPYKLTFTSKEYKTEKADSGNFVNISFSVGYTKPAHQQGDGKSFDVPDGTSTANNFADVNEHASNAEAKTIKMTVSLYNFGIITFDNKKPNGRWEHLRFYNTSATYSMHYHEARPLSFDSQGGSAVAKMAAKDSTYFTGFSTPTKTGYSFDGWYDKTSGGTKYTRVFACKDGLKTLYAHWTANKYTIKYHGNGATSGSMTNSTATYNSNFTLPANAFKRDYYVFSGWATSSGGRKEYNDKAVFKPFNKTNDLNLYAVWTAANYNVTVQFDGNGGTCNAAAKTVKVMSSITLPSSEVTRDGFTLVGWTLNKNDKDNYEKPGTTIKANDDMTYYAIWKSTTGNSNMASIITDSDMFKGDEQLSGSNGTGYNSLQVDSKMSHPDGGTDDPGYYTER</sequence>
<feature type="transmembrane region" description="Helical" evidence="3">
    <location>
        <begin position="30"/>
        <end position="48"/>
    </location>
</feature>
<keyword evidence="3" id="KW-0812">Transmembrane</keyword>
<evidence type="ECO:0000256" key="3">
    <source>
        <dbReference type="SAM" id="Phobius"/>
    </source>
</evidence>
<protein>
    <recommendedName>
        <fullName evidence="6">Internalin-A</fullName>
    </recommendedName>
</protein>
<name>A0A374NHU7_9FIRM</name>
<dbReference type="Pfam" id="PF09479">
    <property type="entry name" value="Flg_new"/>
    <property type="match status" value="3"/>
</dbReference>
<evidence type="ECO:0000313" key="5">
    <source>
        <dbReference type="Proteomes" id="UP000262524"/>
    </source>
</evidence>
<keyword evidence="3" id="KW-0472">Membrane</keyword>
<comment type="subcellular location">
    <subcellularLocation>
        <location evidence="1">Cell envelope</location>
    </subcellularLocation>
</comment>
<dbReference type="EMBL" id="QSOE01000094">
    <property type="protein sequence ID" value="RGI83629.1"/>
    <property type="molecule type" value="Genomic_DNA"/>
</dbReference>
<dbReference type="GO" id="GO:0030313">
    <property type="term" value="C:cell envelope"/>
    <property type="evidence" value="ECO:0007669"/>
    <property type="project" value="UniProtKB-SubCell"/>
</dbReference>
<accession>A0A374NHU7</accession>
<dbReference type="InterPro" id="IPR042229">
    <property type="entry name" value="Listeria/Bacterioides_rpt_sf"/>
</dbReference>
<dbReference type="Gene3D" id="2.60.40.4270">
    <property type="entry name" value="Listeria-Bacteroides repeat domain"/>
    <property type="match status" value="3"/>
</dbReference>
<dbReference type="RefSeq" id="WP_117983193.1">
    <property type="nucleotide sequence ID" value="NZ_QSOE01000094.1"/>
</dbReference>
<feature type="region of interest" description="Disordered" evidence="2">
    <location>
        <begin position="479"/>
        <end position="514"/>
    </location>
</feature>
<organism evidence="4 5">
    <name type="scientific">Anaerobutyricum hallii</name>
    <dbReference type="NCBI Taxonomy" id="39488"/>
    <lineage>
        <taxon>Bacteria</taxon>
        <taxon>Bacillati</taxon>
        <taxon>Bacillota</taxon>
        <taxon>Clostridia</taxon>
        <taxon>Lachnospirales</taxon>
        <taxon>Lachnospiraceae</taxon>
        <taxon>Anaerobutyricum</taxon>
    </lineage>
</organism>
<reference evidence="4 5" key="1">
    <citation type="submission" date="2018-08" db="EMBL/GenBank/DDBJ databases">
        <title>A genome reference for cultivated species of the human gut microbiota.</title>
        <authorList>
            <person name="Zou Y."/>
            <person name="Xue W."/>
            <person name="Luo G."/>
        </authorList>
    </citation>
    <scope>NUCLEOTIDE SEQUENCE [LARGE SCALE GENOMIC DNA]</scope>
    <source>
        <strain evidence="4 5">TM10-1AC</strain>
    </source>
</reference>
<evidence type="ECO:0000313" key="4">
    <source>
        <dbReference type="EMBL" id="RGI83629.1"/>
    </source>
</evidence>
<dbReference type="AlphaFoldDB" id="A0A374NHU7"/>
<dbReference type="NCBIfam" id="TIGR02543">
    <property type="entry name" value="List_Bact_rpt"/>
    <property type="match status" value="1"/>
</dbReference>
<proteinExistence type="predicted"/>
<comment type="caution">
    <text evidence="4">The sequence shown here is derived from an EMBL/GenBank/DDBJ whole genome shotgun (WGS) entry which is preliminary data.</text>
</comment>
<keyword evidence="3" id="KW-1133">Transmembrane helix</keyword>
<dbReference type="InterPro" id="IPR013378">
    <property type="entry name" value="InlB-like_B-rpt"/>
</dbReference>
<feature type="compositionally biased region" description="Polar residues" evidence="2">
    <location>
        <begin position="481"/>
        <end position="496"/>
    </location>
</feature>
<gene>
    <name evidence="4" type="ORF">DXD91_11845</name>
</gene>
<evidence type="ECO:0008006" key="6">
    <source>
        <dbReference type="Google" id="ProtNLM"/>
    </source>
</evidence>
<evidence type="ECO:0000256" key="2">
    <source>
        <dbReference type="SAM" id="MobiDB-lite"/>
    </source>
</evidence>
<dbReference type="Proteomes" id="UP000262524">
    <property type="component" value="Unassembled WGS sequence"/>
</dbReference>
<evidence type="ECO:0000256" key="1">
    <source>
        <dbReference type="ARBA" id="ARBA00004196"/>
    </source>
</evidence>